<keyword evidence="3" id="KW-1185">Reference proteome</keyword>
<organism evidence="2 3">
    <name type="scientific">Ramazzottius varieornatus</name>
    <name type="common">Water bear</name>
    <name type="synonym">Tardigrade</name>
    <dbReference type="NCBI Taxonomy" id="947166"/>
    <lineage>
        <taxon>Eukaryota</taxon>
        <taxon>Metazoa</taxon>
        <taxon>Ecdysozoa</taxon>
        <taxon>Tardigrada</taxon>
        <taxon>Eutardigrada</taxon>
        <taxon>Parachela</taxon>
        <taxon>Hypsibioidea</taxon>
        <taxon>Ramazzottiidae</taxon>
        <taxon>Ramazzottius</taxon>
    </lineage>
</organism>
<dbReference type="EMBL" id="BDGG01000011">
    <property type="protein sequence ID" value="GAV04575.1"/>
    <property type="molecule type" value="Genomic_DNA"/>
</dbReference>
<dbReference type="AlphaFoldDB" id="A0A1D1VSQ2"/>
<protein>
    <submittedName>
        <fullName evidence="2">Uncharacterized protein</fullName>
    </submittedName>
</protein>
<dbReference type="OrthoDB" id="10050173at2759"/>
<dbReference type="Proteomes" id="UP000186922">
    <property type="component" value="Unassembled WGS sequence"/>
</dbReference>
<feature type="chain" id="PRO_5008898790" evidence="1">
    <location>
        <begin position="19"/>
        <end position="222"/>
    </location>
</feature>
<accession>A0A1D1VSQ2</accession>
<evidence type="ECO:0000256" key="1">
    <source>
        <dbReference type="SAM" id="SignalP"/>
    </source>
</evidence>
<gene>
    <name evidence="2" type="primary">RvY_14841</name>
    <name evidence="2" type="synonym">RvY_14841.1</name>
    <name evidence="2" type="ORF">RvY_14841-1</name>
</gene>
<keyword evidence="1" id="KW-0732">Signal</keyword>
<feature type="signal peptide" evidence="1">
    <location>
        <begin position="1"/>
        <end position="18"/>
    </location>
</feature>
<evidence type="ECO:0000313" key="2">
    <source>
        <dbReference type="EMBL" id="GAV04575.1"/>
    </source>
</evidence>
<sequence length="222" mass="24656">MWGILWKISLCCAVLSSGLLVRGLESGYYRIQAELLQLQNPLGVRHDGALCDNFGTCDPVIKVFLDTSRPMAAFPGARYISQYQKIFTATDQNEPLINKMVTEDVCGHPFTQANLRAYVKDDDSFLRLTDDHISDFDCLFSPSLDVPMGTDESTAIWSNGQPCVGTTQPGKIKLFFRYRMYRISPEECGKLSVTTNAPVVQPEIHTPVSATQISATVRHAMA</sequence>
<evidence type="ECO:0000313" key="3">
    <source>
        <dbReference type="Proteomes" id="UP000186922"/>
    </source>
</evidence>
<reference evidence="2 3" key="1">
    <citation type="journal article" date="2016" name="Nat. Commun.">
        <title>Extremotolerant tardigrade genome and improved radiotolerance of human cultured cells by tardigrade-unique protein.</title>
        <authorList>
            <person name="Hashimoto T."/>
            <person name="Horikawa D.D."/>
            <person name="Saito Y."/>
            <person name="Kuwahara H."/>
            <person name="Kozuka-Hata H."/>
            <person name="Shin-I T."/>
            <person name="Minakuchi Y."/>
            <person name="Ohishi K."/>
            <person name="Motoyama A."/>
            <person name="Aizu T."/>
            <person name="Enomoto A."/>
            <person name="Kondo K."/>
            <person name="Tanaka S."/>
            <person name="Hara Y."/>
            <person name="Koshikawa S."/>
            <person name="Sagara H."/>
            <person name="Miura T."/>
            <person name="Yokobori S."/>
            <person name="Miyagawa K."/>
            <person name="Suzuki Y."/>
            <person name="Kubo T."/>
            <person name="Oyama M."/>
            <person name="Kohara Y."/>
            <person name="Fujiyama A."/>
            <person name="Arakawa K."/>
            <person name="Katayama T."/>
            <person name="Toyoda A."/>
            <person name="Kunieda T."/>
        </authorList>
    </citation>
    <scope>NUCLEOTIDE SEQUENCE [LARGE SCALE GENOMIC DNA]</scope>
    <source>
        <strain evidence="2 3">YOKOZUNA-1</strain>
    </source>
</reference>
<comment type="caution">
    <text evidence="2">The sequence shown here is derived from an EMBL/GenBank/DDBJ whole genome shotgun (WGS) entry which is preliminary data.</text>
</comment>
<name>A0A1D1VSQ2_RAMVA</name>
<proteinExistence type="predicted"/>